<feature type="region of interest" description="Disordered" evidence="3">
    <location>
        <begin position="1"/>
        <end position="28"/>
    </location>
</feature>
<feature type="domain" description="Homeobox" evidence="4">
    <location>
        <begin position="232"/>
        <end position="292"/>
    </location>
</feature>
<gene>
    <name evidence="5" type="ORF">EOD39_16847</name>
</gene>
<dbReference type="CDD" id="cd00086">
    <property type="entry name" value="homeodomain"/>
    <property type="match status" value="1"/>
</dbReference>
<accession>A0A444V4W6</accession>
<dbReference type="InterPro" id="IPR001356">
    <property type="entry name" value="HD"/>
</dbReference>
<dbReference type="SMART" id="SM00389">
    <property type="entry name" value="HOX"/>
    <property type="match status" value="1"/>
</dbReference>
<dbReference type="GO" id="GO:0000981">
    <property type="term" value="F:DNA-binding transcription factor activity, RNA polymerase II-specific"/>
    <property type="evidence" value="ECO:0007669"/>
    <property type="project" value="TreeGrafter"/>
</dbReference>
<dbReference type="InterPro" id="IPR042988">
    <property type="entry name" value="NOBOX"/>
</dbReference>
<comment type="caution">
    <text evidence="5">The sequence shown here is derived from an EMBL/GenBank/DDBJ whole genome shotgun (WGS) entry which is preliminary data.</text>
</comment>
<dbReference type="AlphaFoldDB" id="A0A444V4W6"/>
<evidence type="ECO:0000256" key="3">
    <source>
        <dbReference type="SAM" id="MobiDB-lite"/>
    </source>
</evidence>
<dbReference type="Gene3D" id="1.10.10.60">
    <property type="entry name" value="Homeodomain-like"/>
    <property type="match status" value="1"/>
</dbReference>
<feature type="compositionally biased region" description="Basic and acidic residues" evidence="3">
    <location>
        <begin position="676"/>
        <end position="693"/>
    </location>
</feature>
<evidence type="ECO:0000313" key="5">
    <source>
        <dbReference type="EMBL" id="RXM95469.1"/>
    </source>
</evidence>
<keyword evidence="6" id="KW-1185">Reference proteome</keyword>
<feature type="compositionally biased region" description="Polar residues" evidence="3">
    <location>
        <begin position="433"/>
        <end position="446"/>
    </location>
</feature>
<keyword evidence="1 2" id="KW-0539">Nucleus</keyword>
<sequence length="735" mass="80483">MEEEEEDEEEEEERGVPETQETSPLPGYRTVLINSVSVEGVTEGRAIDSEEDSFCVLQVEEQPTPRESTPFLTSETIPSECQVNFVTVCGRVPGFFERNEPSAEDFVQLPASYCPQASVGIYHEEEPEQRGVQGAKRPYQALVDSDHEPGDLKLGTQASSSSPQGDGPLMLPSKVLSLAEFQPVDLKINPAYATRRHTRYASQAKGAYPHYRGLSESLTPDELGDSIAMPPLPKKKTRTLYNTDQLEELERMFQEDHYPDGEKRKEIAAAIGVTPQRIMVWFQNRRAKWRKIDKTTQKQDKKYTGRGAASTLPTTAMQAPQVSGHIQLTAAPPGGGFHMHNQPIMPRLAVQQNQNQIHFTSMLGSPSSPTSLAVAAEMGLQLEYLPAIPSPPPLRRASLPLSASFNPSNHLVPLTLDTPESGQEGHGREGLNYSLQSDGTTGSNPSPLCDYSEHLRTSLKVEPPPQHYLHGNQSAGGLASFQLGQFAQQHSSLLATHSLNEGQLPQYQRLPFINTTYPTSASLAPTPPVDANPSYLTYGANPGVMTYSTGAGHGYYQGQGGNQILLQPGVHGGWETGLRGGMTAFQAFPWSDMYSQAGQFAPSLYQRTAQFQGLTRCPGDQGLYQQAPNLGPAQHYIQVQRPGGGSVQNFYQGAQRIVPAQSMYQPPRPTQSEFQTAERSECQGEPAGKKDQDSNNSKCDYSTVHKRPGSQCKQQMGSNGTLLQRGNSHRSMSTL</sequence>
<dbReference type="SUPFAM" id="SSF46689">
    <property type="entry name" value="Homeodomain-like"/>
    <property type="match status" value="1"/>
</dbReference>
<dbReference type="PROSITE" id="PS50071">
    <property type="entry name" value="HOMEOBOX_2"/>
    <property type="match status" value="1"/>
</dbReference>
<feature type="compositionally biased region" description="Polar residues" evidence="3">
    <location>
        <begin position="711"/>
        <end position="735"/>
    </location>
</feature>
<evidence type="ECO:0000256" key="2">
    <source>
        <dbReference type="RuleBase" id="RU000682"/>
    </source>
</evidence>
<keyword evidence="1 2" id="KW-0238">DNA-binding</keyword>
<evidence type="ECO:0000256" key="1">
    <source>
        <dbReference type="PROSITE-ProRule" id="PRU00108"/>
    </source>
</evidence>
<dbReference type="GO" id="GO:0005634">
    <property type="term" value="C:nucleus"/>
    <property type="evidence" value="ECO:0007669"/>
    <property type="project" value="UniProtKB-SubCell"/>
</dbReference>
<dbReference type="EMBL" id="SCEB01002358">
    <property type="protein sequence ID" value="RXM95469.1"/>
    <property type="molecule type" value="Genomic_DNA"/>
</dbReference>
<keyword evidence="1 2" id="KW-0371">Homeobox</keyword>
<feature type="DNA-binding region" description="Homeobox" evidence="1">
    <location>
        <begin position="234"/>
        <end position="293"/>
    </location>
</feature>
<protein>
    <submittedName>
        <fullName evidence="5">Homeobox protein NOBOX</fullName>
    </submittedName>
</protein>
<feature type="region of interest" description="Disordered" evidence="3">
    <location>
        <begin position="416"/>
        <end position="451"/>
    </location>
</feature>
<dbReference type="PANTHER" id="PTHR47060:SF1">
    <property type="entry name" value="HOMEOBOX PROTEIN NOBOX"/>
    <property type="match status" value="1"/>
</dbReference>
<dbReference type="GO" id="GO:0000978">
    <property type="term" value="F:RNA polymerase II cis-regulatory region sequence-specific DNA binding"/>
    <property type="evidence" value="ECO:0007669"/>
    <property type="project" value="TreeGrafter"/>
</dbReference>
<dbReference type="PANTHER" id="PTHR47060">
    <property type="entry name" value="HOMEOBOX PROTEIN NOBOX"/>
    <property type="match status" value="1"/>
</dbReference>
<organism evidence="5 6">
    <name type="scientific">Acipenser ruthenus</name>
    <name type="common">Sterlet sturgeon</name>
    <dbReference type="NCBI Taxonomy" id="7906"/>
    <lineage>
        <taxon>Eukaryota</taxon>
        <taxon>Metazoa</taxon>
        <taxon>Chordata</taxon>
        <taxon>Craniata</taxon>
        <taxon>Vertebrata</taxon>
        <taxon>Euteleostomi</taxon>
        <taxon>Actinopterygii</taxon>
        <taxon>Chondrostei</taxon>
        <taxon>Acipenseriformes</taxon>
        <taxon>Acipenseridae</taxon>
        <taxon>Acipenser</taxon>
    </lineage>
</organism>
<name>A0A444V4W6_ACIRT</name>
<feature type="compositionally biased region" description="Acidic residues" evidence="3">
    <location>
        <begin position="1"/>
        <end position="13"/>
    </location>
</feature>
<feature type="region of interest" description="Disordered" evidence="3">
    <location>
        <begin position="662"/>
        <end position="735"/>
    </location>
</feature>
<evidence type="ECO:0000259" key="4">
    <source>
        <dbReference type="PROSITE" id="PS50071"/>
    </source>
</evidence>
<feature type="region of interest" description="Disordered" evidence="3">
    <location>
        <begin position="145"/>
        <end position="168"/>
    </location>
</feature>
<dbReference type="InterPro" id="IPR009057">
    <property type="entry name" value="Homeodomain-like_sf"/>
</dbReference>
<proteinExistence type="predicted"/>
<comment type="subcellular location">
    <subcellularLocation>
        <location evidence="1 2">Nucleus</location>
    </subcellularLocation>
</comment>
<dbReference type="Proteomes" id="UP000289886">
    <property type="component" value="Unassembled WGS sequence"/>
</dbReference>
<dbReference type="Pfam" id="PF00046">
    <property type="entry name" value="Homeodomain"/>
    <property type="match status" value="1"/>
</dbReference>
<evidence type="ECO:0000313" key="6">
    <source>
        <dbReference type="Proteomes" id="UP000289886"/>
    </source>
</evidence>
<reference evidence="5 6" key="1">
    <citation type="submission" date="2019-01" db="EMBL/GenBank/DDBJ databases">
        <title>Draft Genome and Complete Hox-Cluster Characterization of the Sterlet Sturgeon (Acipenser ruthenus).</title>
        <authorList>
            <person name="Wei Q."/>
        </authorList>
    </citation>
    <scope>NUCLEOTIDE SEQUENCE [LARGE SCALE GENOMIC DNA]</scope>
    <source>
        <strain evidence="5">WHYD16114868_AA</strain>
        <tissue evidence="5">Blood</tissue>
    </source>
</reference>